<dbReference type="AlphaFoldDB" id="A0A2R6X299"/>
<dbReference type="Gramene" id="Mp4g18150.1">
    <property type="protein sequence ID" value="Mp4g18150.1.cds"/>
    <property type="gene ID" value="Mp4g18150"/>
</dbReference>
<protein>
    <submittedName>
        <fullName evidence="1">Uncharacterized protein</fullName>
    </submittedName>
</protein>
<proteinExistence type="predicted"/>
<organism evidence="1 2">
    <name type="scientific">Marchantia polymorpha</name>
    <name type="common">Common liverwort</name>
    <name type="synonym">Marchantia aquatica</name>
    <dbReference type="NCBI Taxonomy" id="3197"/>
    <lineage>
        <taxon>Eukaryota</taxon>
        <taxon>Viridiplantae</taxon>
        <taxon>Streptophyta</taxon>
        <taxon>Embryophyta</taxon>
        <taxon>Marchantiophyta</taxon>
        <taxon>Marchantiopsida</taxon>
        <taxon>Marchantiidae</taxon>
        <taxon>Marchantiales</taxon>
        <taxon>Marchantiaceae</taxon>
        <taxon>Marchantia</taxon>
    </lineage>
</organism>
<accession>A0A2R6X299</accession>
<keyword evidence="2" id="KW-1185">Reference proteome</keyword>
<sequence>MELCLDLVEIGREFFVDDYLECKPSTVEVLFSSILVRGSDPVEGCKHLLISHNHPTSSSTAAAGYEFLKRSMRRCATMLSLTWSRSAFGQLQAARKTSVSNYCSTA</sequence>
<dbReference type="EMBL" id="KZ772713">
    <property type="protein sequence ID" value="PTQ40229.1"/>
    <property type="molecule type" value="Genomic_DNA"/>
</dbReference>
<dbReference type="Proteomes" id="UP000244005">
    <property type="component" value="Unassembled WGS sequence"/>
</dbReference>
<evidence type="ECO:0000313" key="1">
    <source>
        <dbReference type="EMBL" id="PTQ40229.1"/>
    </source>
</evidence>
<reference evidence="2" key="1">
    <citation type="journal article" date="2017" name="Cell">
        <title>Insights into land plant evolution garnered from the Marchantia polymorpha genome.</title>
        <authorList>
            <person name="Bowman J.L."/>
            <person name="Kohchi T."/>
            <person name="Yamato K.T."/>
            <person name="Jenkins J."/>
            <person name="Shu S."/>
            <person name="Ishizaki K."/>
            <person name="Yamaoka S."/>
            <person name="Nishihama R."/>
            <person name="Nakamura Y."/>
            <person name="Berger F."/>
            <person name="Adam C."/>
            <person name="Aki S.S."/>
            <person name="Althoff F."/>
            <person name="Araki T."/>
            <person name="Arteaga-Vazquez M.A."/>
            <person name="Balasubrmanian S."/>
            <person name="Barry K."/>
            <person name="Bauer D."/>
            <person name="Boehm C.R."/>
            <person name="Briginshaw L."/>
            <person name="Caballero-Perez J."/>
            <person name="Catarino B."/>
            <person name="Chen F."/>
            <person name="Chiyoda S."/>
            <person name="Chovatia M."/>
            <person name="Davies K.M."/>
            <person name="Delmans M."/>
            <person name="Demura T."/>
            <person name="Dierschke T."/>
            <person name="Dolan L."/>
            <person name="Dorantes-Acosta A.E."/>
            <person name="Eklund D.M."/>
            <person name="Florent S.N."/>
            <person name="Flores-Sandoval E."/>
            <person name="Fujiyama A."/>
            <person name="Fukuzawa H."/>
            <person name="Galik B."/>
            <person name="Grimanelli D."/>
            <person name="Grimwood J."/>
            <person name="Grossniklaus U."/>
            <person name="Hamada T."/>
            <person name="Haseloff J."/>
            <person name="Hetherington A.J."/>
            <person name="Higo A."/>
            <person name="Hirakawa Y."/>
            <person name="Hundley H.N."/>
            <person name="Ikeda Y."/>
            <person name="Inoue K."/>
            <person name="Inoue S.I."/>
            <person name="Ishida S."/>
            <person name="Jia Q."/>
            <person name="Kakita M."/>
            <person name="Kanazawa T."/>
            <person name="Kawai Y."/>
            <person name="Kawashima T."/>
            <person name="Kennedy M."/>
            <person name="Kinose K."/>
            <person name="Kinoshita T."/>
            <person name="Kohara Y."/>
            <person name="Koide E."/>
            <person name="Komatsu K."/>
            <person name="Kopischke S."/>
            <person name="Kubo M."/>
            <person name="Kyozuka J."/>
            <person name="Lagercrantz U."/>
            <person name="Lin S.S."/>
            <person name="Lindquist E."/>
            <person name="Lipzen A.M."/>
            <person name="Lu C.W."/>
            <person name="De Luna E."/>
            <person name="Martienssen R.A."/>
            <person name="Minamino N."/>
            <person name="Mizutani M."/>
            <person name="Mizutani M."/>
            <person name="Mochizuki N."/>
            <person name="Monte I."/>
            <person name="Mosher R."/>
            <person name="Nagasaki H."/>
            <person name="Nakagami H."/>
            <person name="Naramoto S."/>
            <person name="Nishitani K."/>
            <person name="Ohtani M."/>
            <person name="Okamoto T."/>
            <person name="Okumura M."/>
            <person name="Phillips J."/>
            <person name="Pollak B."/>
            <person name="Reinders A."/>
            <person name="Rovekamp M."/>
            <person name="Sano R."/>
            <person name="Sawa S."/>
            <person name="Schmid M.W."/>
            <person name="Shirakawa M."/>
            <person name="Solano R."/>
            <person name="Spunde A."/>
            <person name="Suetsugu N."/>
            <person name="Sugano S."/>
            <person name="Sugiyama A."/>
            <person name="Sun R."/>
            <person name="Suzuki Y."/>
            <person name="Takenaka M."/>
            <person name="Takezawa D."/>
            <person name="Tomogane H."/>
            <person name="Tsuzuki M."/>
            <person name="Ueda T."/>
            <person name="Umeda M."/>
            <person name="Ward J.M."/>
            <person name="Watanabe Y."/>
            <person name="Yazaki K."/>
            <person name="Yokoyama R."/>
            <person name="Yoshitake Y."/>
            <person name="Yotsui I."/>
            <person name="Zachgo S."/>
            <person name="Schmutz J."/>
        </authorList>
    </citation>
    <scope>NUCLEOTIDE SEQUENCE [LARGE SCALE GENOMIC DNA]</scope>
    <source>
        <strain evidence="2">Tak-1</strain>
    </source>
</reference>
<evidence type="ECO:0000313" key="2">
    <source>
        <dbReference type="Proteomes" id="UP000244005"/>
    </source>
</evidence>
<name>A0A2R6X299_MARPO</name>
<gene>
    <name evidence="1" type="ORF">MARPO_0041s0096</name>
</gene>